<organism evidence="1 2">
    <name type="scientific">Tetracentron sinense</name>
    <name type="common">Spur-leaf</name>
    <dbReference type="NCBI Taxonomy" id="13715"/>
    <lineage>
        <taxon>Eukaryota</taxon>
        <taxon>Viridiplantae</taxon>
        <taxon>Streptophyta</taxon>
        <taxon>Embryophyta</taxon>
        <taxon>Tracheophyta</taxon>
        <taxon>Spermatophyta</taxon>
        <taxon>Magnoliopsida</taxon>
        <taxon>Trochodendrales</taxon>
        <taxon>Trochodendraceae</taxon>
        <taxon>Tetracentron</taxon>
    </lineage>
</organism>
<name>A0A835CWT2_TETSI</name>
<proteinExistence type="predicted"/>
<protein>
    <submittedName>
        <fullName evidence="1">Uncharacterized protein</fullName>
    </submittedName>
</protein>
<evidence type="ECO:0000313" key="2">
    <source>
        <dbReference type="Proteomes" id="UP000655225"/>
    </source>
</evidence>
<dbReference type="Proteomes" id="UP000655225">
    <property type="component" value="Unassembled WGS sequence"/>
</dbReference>
<gene>
    <name evidence="1" type="ORF">HHK36_033435</name>
</gene>
<accession>A0A835CWT2</accession>
<comment type="caution">
    <text evidence="1">The sequence shown here is derived from an EMBL/GenBank/DDBJ whole genome shotgun (WGS) entry which is preliminary data.</text>
</comment>
<keyword evidence="2" id="KW-1185">Reference proteome</keyword>
<reference evidence="1 2" key="1">
    <citation type="submission" date="2020-04" db="EMBL/GenBank/DDBJ databases">
        <title>Plant Genome Project.</title>
        <authorList>
            <person name="Zhang R.-G."/>
        </authorList>
    </citation>
    <scope>NUCLEOTIDE SEQUENCE [LARGE SCALE GENOMIC DNA]</scope>
    <source>
        <strain evidence="1">YNK0</strain>
        <tissue evidence="1">Leaf</tissue>
    </source>
</reference>
<evidence type="ECO:0000313" key="1">
    <source>
        <dbReference type="EMBL" id="KAF8364593.1"/>
    </source>
</evidence>
<sequence>MADGPDLSFLWSTLRIRLFSPGDSKDRYLGIWYKNMSLTVVWVANRTTNYRSIWSFNHQGRWKFSPSQPNRGCCLVFEFDKNHEEPSRAVYWILEIGSERRDW</sequence>
<dbReference type="EMBL" id="JABCRI010001407">
    <property type="protein sequence ID" value="KAF8364593.1"/>
    <property type="molecule type" value="Genomic_DNA"/>
</dbReference>
<dbReference type="AlphaFoldDB" id="A0A835CWT2"/>